<dbReference type="PANTHER" id="PTHR37519">
    <property type="match status" value="1"/>
</dbReference>
<gene>
    <name evidence="1" type="ORF">M983_0183</name>
</gene>
<dbReference type="Proteomes" id="UP000094023">
    <property type="component" value="Unassembled WGS sequence"/>
</dbReference>
<dbReference type="NCBIfam" id="NF008681">
    <property type="entry name" value="PRK11700.1-4"/>
    <property type="match status" value="1"/>
</dbReference>
<dbReference type="STRING" id="1354337.M983_0183"/>
<dbReference type="Gene3D" id="3.10.180.10">
    <property type="entry name" value="2,3-Dihydroxybiphenyl 1,2-Dioxygenase, domain 1"/>
    <property type="match status" value="1"/>
</dbReference>
<name>A0A198GPB1_9GAMM</name>
<dbReference type="Pfam" id="PF06185">
    <property type="entry name" value="YecM"/>
    <property type="match status" value="1"/>
</dbReference>
<dbReference type="AlphaFoldDB" id="A0A198GPB1"/>
<dbReference type="PANTHER" id="PTHR37519:SF1">
    <property type="entry name" value="DIHYDROXYBIPHENYL DIOXYGENASE DOMAIN-CONTAINING PROTEIN"/>
    <property type="match status" value="1"/>
</dbReference>
<dbReference type="SUPFAM" id="SSF54593">
    <property type="entry name" value="Glyoxalase/Bleomycin resistance protein/Dihydroxybiphenyl dioxygenase"/>
    <property type="match status" value="1"/>
</dbReference>
<dbReference type="EMBL" id="LXEN01000007">
    <property type="protein sequence ID" value="OAT38918.1"/>
    <property type="molecule type" value="Genomic_DNA"/>
</dbReference>
<dbReference type="RefSeq" id="WP_066745612.1">
    <property type="nucleotide sequence ID" value="NZ_LXEN01000007.1"/>
</dbReference>
<accession>A0A198GPB1</accession>
<reference evidence="1 2" key="1">
    <citation type="submission" date="2016-04" db="EMBL/GenBank/DDBJ databases">
        <title>ATOL: Assembling a taxonomically balanced genome-scale reconstruction of the evolutionary history of the Enterobacteriaceae.</title>
        <authorList>
            <person name="Plunkett G.III."/>
            <person name="Neeno-Eckwall E.C."/>
            <person name="Glasner J.D."/>
            <person name="Perna N.T."/>
        </authorList>
    </citation>
    <scope>NUCLEOTIDE SEQUENCE [LARGE SCALE GENOMIC DNA]</scope>
    <source>
        <strain evidence="1 2">ATCC 19692</strain>
    </source>
</reference>
<evidence type="ECO:0000313" key="1">
    <source>
        <dbReference type="EMBL" id="OAT38918.1"/>
    </source>
</evidence>
<dbReference type="InterPro" id="IPR029068">
    <property type="entry name" value="Glyas_Bleomycin-R_OHBP_Dase"/>
</dbReference>
<protein>
    <submittedName>
        <fullName evidence="1">YecM family protein</fullName>
    </submittedName>
</protein>
<evidence type="ECO:0000313" key="2">
    <source>
        <dbReference type="Proteomes" id="UP000094023"/>
    </source>
</evidence>
<dbReference type="InterPro" id="IPR010393">
    <property type="entry name" value="DUF991_YecM-like"/>
</dbReference>
<sequence length="184" mass="20907">MALFSSIPLLNALSQELPLFEQKIAQLADELGLNLNDYEIDHISLRCHELALAEQWREGLSQCGECISDKIINGRPIYLFKLDIPITLFNQTISIIELPYPTHKKYEYQGWEHIEQVIPVEPSMLVEYALSLLPNLLPKNYSLKVSTPKGDNERLANPTVAVSNGKVTIKYHPYSLLKIVESEC</sequence>
<comment type="caution">
    <text evidence="1">The sequence shown here is derived from an EMBL/GenBank/DDBJ whole genome shotgun (WGS) entry which is preliminary data.</text>
</comment>
<dbReference type="CDD" id="cd07268">
    <property type="entry name" value="VOC_EcYecM_like"/>
    <property type="match status" value="1"/>
</dbReference>
<proteinExistence type="predicted"/>
<dbReference type="GO" id="GO:0005829">
    <property type="term" value="C:cytosol"/>
    <property type="evidence" value="ECO:0007669"/>
    <property type="project" value="TreeGrafter"/>
</dbReference>
<organism evidence="1 2">
    <name type="scientific">Proteus myxofaciens ATCC 19692</name>
    <dbReference type="NCBI Taxonomy" id="1354337"/>
    <lineage>
        <taxon>Bacteria</taxon>
        <taxon>Pseudomonadati</taxon>
        <taxon>Pseudomonadota</taxon>
        <taxon>Gammaproteobacteria</taxon>
        <taxon>Enterobacterales</taxon>
        <taxon>Morganellaceae</taxon>
        <taxon>Proteus</taxon>
    </lineage>
</organism>
<keyword evidence="2" id="KW-1185">Reference proteome</keyword>
<dbReference type="OrthoDB" id="5689462at2"/>